<name>A0A6F8YC11_9ACTN</name>
<feature type="transmembrane region" description="Helical" evidence="1">
    <location>
        <begin position="56"/>
        <end position="79"/>
    </location>
</feature>
<dbReference type="KEGG" id="psuu:Psuf_009200"/>
<feature type="transmembrane region" description="Helical" evidence="1">
    <location>
        <begin position="143"/>
        <end position="176"/>
    </location>
</feature>
<keyword evidence="1" id="KW-0812">Transmembrane</keyword>
<dbReference type="PROSITE" id="PS51257">
    <property type="entry name" value="PROKAR_LIPOPROTEIN"/>
    <property type="match status" value="1"/>
</dbReference>
<dbReference type="RefSeq" id="WP_173154097.1">
    <property type="nucleotide sequence ID" value="NZ_AP022871.1"/>
</dbReference>
<gene>
    <name evidence="2" type="ORF">Psuf_009200</name>
</gene>
<evidence type="ECO:0000256" key="1">
    <source>
        <dbReference type="SAM" id="Phobius"/>
    </source>
</evidence>
<reference evidence="2 3" key="2">
    <citation type="submission" date="2020-03" db="EMBL/GenBank/DDBJ databases">
        <authorList>
            <person name="Ichikawa N."/>
            <person name="Kimura A."/>
            <person name="Kitahashi Y."/>
            <person name="Uohara A."/>
        </authorList>
    </citation>
    <scope>NUCLEOTIDE SEQUENCE [LARGE SCALE GENOMIC DNA]</scope>
    <source>
        <strain evidence="2 3">NBRC 105367</strain>
    </source>
</reference>
<evidence type="ECO:0000313" key="3">
    <source>
        <dbReference type="Proteomes" id="UP000503011"/>
    </source>
</evidence>
<sequence length="186" mass="19066">MRRFVLFGECLLAGLLTLALALPLVTLLPALAAGCAHIRAHVDGETTAVRAYLARFRAAFPGSVPLSLAAVAAFAVVTVDGVFLRAAVPGGAFVAAVCVMAAAALSVVLLRAAATWSPGRSWADLVRQAASRAVTGDPSGSLLLVLALALLVVITWQLLPLAVPTLGCVLMAAVAVERRYALGRVS</sequence>
<keyword evidence="1" id="KW-0472">Membrane</keyword>
<dbReference type="AlphaFoldDB" id="A0A6F8YC11"/>
<reference evidence="2 3" key="1">
    <citation type="submission" date="2020-03" db="EMBL/GenBank/DDBJ databases">
        <title>Whole genome shotgun sequence of Phytohabitans suffuscus NBRC 105367.</title>
        <authorList>
            <person name="Komaki H."/>
            <person name="Tamura T."/>
        </authorList>
    </citation>
    <scope>NUCLEOTIDE SEQUENCE [LARGE SCALE GENOMIC DNA]</scope>
    <source>
        <strain evidence="2 3">NBRC 105367</strain>
    </source>
</reference>
<evidence type="ECO:0000313" key="2">
    <source>
        <dbReference type="EMBL" id="BCB83607.1"/>
    </source>
</evidence>
<keyword evidence="3" id="KW-1185">Reference proteome</keyword>
<proteinExistence type="predicted"/>
<protein>
    <recommendedName>
        <fullName evidence="4">DUF624 domain-containing protein</fullName>
    </recommendedName>
</protein>
<organism evidence="2 3">
    <name type="scientific">Phytohabitans suffuscus</name>
    <dbReference type="NCBI Taxonomy" id="624315"/>
    <lineage>
        <taxon>Bacteria</taxon>
        <taxon>Bacillati</taxon>
        <taxon>Actinomycetota</taxon>
        <taxon>Actinomycetes</taxon>
        <taxon>Micromonosporales</taxon>
        <taxon>Micromonosporaceae</taxon>
    </lineage>
</organism>
<keyword evidence="1" id="KW-1133">Transmembrane helix</keyword>
<dbReference type="Proteomes" id="UP000503011">
    <property type="component" value="Chromosome"/>
</dbReference>
<evidence type="ECO:0008006" key="4">
    <source>
        <dbReference type="Google" id="ProtNLM"/>
    </source>
</evidence>
<dbReference type="EMBL" id="AP022871">
    <property type="protein sequence ID" value="BCB83607.1"/>
    <property type="molecule type" value="Genomic_DNA"/>
</dbReference>
<accession>A0A6F8YC11</accession>
<feature type="transmembrane region" description="Helical" evidence="1">
    <location>
        <begin position="91"/>
        <end position="114"/>
    </location>
</feature>